<dbReference type="Pfam" id="PF01556">
    <property type="entry name" value="DnaJ_C"/>
    <property type="match status" value="1"/>
</dbReference>
<feature type="region of interest" description="Disordered" evidence="2">
    <location>
        <begin position="75"/>
        <end position="175"/>
    </location>
</feature>
<comment type="caution">
    <text evidence="4">The sequence shown here is derived from an EMBL/GenBank/DDBJ whole genome shotgun (WGS) entry which is preliminary data.</text>
</comment>
<dbReference type="PRINTS" id="PR00625">
    <property type="entry name" value="JDOMAIN"/>
</dbReference>
<evidence type="ECO:0000256" key="1">
    <source>
        <dbReference type="ARBA" id="ARBA00023186"/>
    </source>
</evidence>
<dbReference type="Pfam" id="PF00226">
    <property type="entry name" value="DnaJ"/>
    <property type="match status" value="1"/>
</dbReference>
<evidence type="ECO:0000259" key="3">
    <source>
        <dbReference type="PROSITE" id="PS50076"/>
    </source>
</evidence>
<dbReference type="InterPro" id="IPR051339">
    <property type="entry name" value="DnaJ_subfamily_B"/>
</dbReference>
<dbReference type="SMART" id="SM00271">
    <property type="entry name" value="DnaJ"/>
    <property type="match status" value="1"/>
</dbReference>
<dbReference type="PANTHER" id="PTHR24078:SF522">
    <property type="entry name" value="DNAJ CHAPERONE C-TERMINAL DOMAIN-CONTAINING PROTEIN"/>
    <property type="match status" value="1"/>
</dbReference>
<dbReference type="FunFam" id="2.60.260.20:FF:000006">
    <property type="entry name" value="DnaJ subfamily B member 13"/>
    <property type="match status" value="1"/>
</dbReference>
<accession>A0AAD8GLP5</accession>
<evidence type="ECO:0000313" key="5">
    <source>
        <dbReference type="Proteomes" id="UP001237642"/>
    </source>
</evidence>
<dbReference type="CDD" id="cd10747">
    <property type="entry name" value="DnaJ_C"/>
    <property type="match status" value="1"/>
</dbReference>
<dbReference type="InterPro" id="IPR008971">
    <property type="entry name" value="HSP40/DnaJ_pept-bd"/>
</dbReference>
<feature type="compositionally biased region" description="Polar residues" evidence="2">
    <location>
        <begin position="143"/>
        <end position="172"/>
    </location>
</feature>
<evidence type="ECO:0000256" key="2">
    <source>
        <dbReference type="SAM" id="MobiDB-lite"/>
    </source>
</evidence>
<dbReference type="EMBL" id="JAUIZM010000159">
    <property type="protein sequence ID" value="KAK1348054.1"/>
    <property type="molecule type" value="Genomic_DNA"/>
</dbReference>
<keyword evidence="5" id="KW-1185">Reference proteome</keyword>
<keyword evidence="1" id="KW-0143">Chaperone</keyword>
<feature type="compositionally biased region" description="Basic residues" evidence="2">
    <location>
        <begin position="121"/>
        <end position="135"/>
    </location>
</feature>
<evidence type="ECO:0000313" key="4">
    <source>
        <dbReference type="EMBL" id="KAK1348054.1"/>
    </source>
</evidence>
<dbReference type="FunFam" id="2.60.260.20:FF:000002">
    <property type="entry name" value="Dnaj homolog subfamily b member"/>
    <property type="match status" value="1"/>
</dbReference>
<reference evidence="4" key="2">
    <citation type="submission" date="2023-05" db="EMBL/GenBank/DDBJ databases">
        <authorList>
            <person name="Schelkunov M.I."/>
        </authorList>
    </citation>
    <scope>NUCLEOTIDE SEQUENCE</scope>
    <source>
        <strain evidence="4">Hsosn_3</strain>
        <tissue evidence="4">Leaf</tissue>
    </source>
</reference>
<gene>
    <name evidence="4" type="ORF">POM88_055003</name>
</gene>
<dbReference type="GO" id="GO:0006457">
    <property type="term" value="P:protein folding"/>
    <property type="evidence" value="ECO:0007669"/>
    <property type="project" value="InterPro"/>
</dbReference>
<dbReference type="InterPro" id="IPR002939">
    <property type="entry name" value="DnaJ_C"/>
</dbReference>
<sequence length="357" mass="39958">MGDPPTSQKRDYYTTLGIPKTATLSEICNAYKVLVKKWHPAKHHSNRGEAGEQFQKITEAYRVLSSKKREESAIPILLDNESKTPKASKNTFHEKNKDDEFYISSPRSASPTGLEINASHHTSKGKKSKKSKKPKRADAYGSSPKSESENPSLSRVGTQRISGNPIIYSQSTARRKPQPIEKKLECTLEELLQGCVKHIKITRDIISENGHIAQEEETLKIRVKPGWKKGTKITFEDKGDEKPGSLPADIIFVINEKRHPIFKREGDDLQLGVEVPLIEAVTGCTITVPLLGGEEMTLSFDEILYPGYVKVIPGQGMPKPKQEGKKGDLRLNFLVKFPRELSDDQRSNVKNILNECS</sequence>
<dbReference type="InterPro" id="IPR001623">
    <property type="entry name" value="DnaJ_domain"/>
</dbReference>
<dbReference type="InterPro" id="IPR036869">
    <property type="entry name" value="J_dom_sf"/>
</dbReference>
<dbReference type="SUPFAM" id="SSF46565">
    <property type="entry name" value="Chaperone J-domain"/>
    <property type="match status" value="1"/>
</dbReference>
<dbReference type="Gene3D" id="2.60.260.20">
    <property type="entry name" value="Urease metallochaperone UreE, N-terminal domain"/>
    <property type="match status" value="2"/>
</dbReference>
<name>A0AAD8GLP5_9APIA</name>
<dbReference type="GO" id="GO:0051082">
    <property type="term" value="F:unfolded protein binding"/>
    <property type="evidence" value="ECO:0007669"/>
    <property type="project" value="InterPro"/>
</dbReference>
<dbReference type="CDD" id="cd06257">
    <property type="entry name" value="DnaJ"/>
    <property type="match status" value="1"/>
</dbReference>
<dbReference type="SUPFAM" id="SSF49493">
    <property type="entry name" value="HSP40/DnaJ peptide-binding domain"/>
    <property type="match status" value="2"/>
</dbReference>
<protein>
    <submittedName>
        <fullName evidence="4">Chaperone DnaJ</fullName>
    </submittedName>
</protein>
<feature type="domain" description="J" evidence="3">
    <location>
        <begin position="11"/>
        <end position="69"/>
    </location>
</feature>
<dbReference type="PANTHER" id="PTHR24078">
    <property type="entry name" value="DNAJ HOMOLOG SUBFAMILY C MEMBER"/>
    <property type="match status" value="1"/>
</dbReference>
<dbReference type="Gene3D" id="1.10.287.110">
    <property type="entry name" value="DnaJ domain"/>
    <property type="match status" value="1"/>
</dbReference>
<proteinExistence type="predicted"/>
<dbReference type="GO" id="GO:0005829">
    <property type="term" value="C:cytosol"/>
    <property type="evidence" value="ECO:0007669"/>
    <property type="project" value="TreeGrafter"/>
</dbReference>
<feature type="compositionally biased region" description="Basic and acidic residues" evidence="2">
    <location>
        <begin position="91"/>
        <end position="100"/>
    </location>
</feature>
<dbReference type="GO" id="GO:0051087">
    <property type="term" value="F:protein-folding chaperone binding"/>
    <property type="evidence" value="ECO:0007669"/>
    <property type="project" value="TreeGrafter"/>
</dbReference>
<dbReference type="PROSITE" id="PS50076">
    <property type="entry name" value="DNAJ_2"/>
    <property type="match status" value="1"/>
</dbReference>
<dbReference type="Proteomes" id="UP001237642">
    <property type="component" value="Unassembled WGS sequence"/>
</dbReference>
<organism evidence="4 5">
    <name type="scientific">Heracleum sosnowskyi</name>
    <dbReference type="NCBI Taxonomy" id="360622"/>
    <lineage>
        <taxon>Eukaryota</taxon>
        <taxon>Viridiplantae</taxon>
        <taxon>Streptophyta</taxon>
        <taxon>Embryophyta</taxon>
        <taxon>Tracheophyta</taxon>
        <taxon>Spermatophyta</taxon>
        <taxon>Magnoliopsida</taxon>
        <taxon>eudicotyledons</taxon>
        <taxon>Gunneridae</taxon>
        <taxon>Pentapetalae</taxon>
        <taxon>asterids</taxon>
        <taxon>campanulids</taxon>
        <taxon>Apiales</taxon>
        <taxon>Apiaceae</taxon>
        <taxon>Apioideae</taxon>
        <taxon>apioid superclade</taxon>
        <taxon>Tordylieae</taxon>
        <taxon>Tordyliinae</taxon>
        <taxon>Heracleum</taxon>
    </lineage>
</organism>
<dbReference type="AlphaFoldDB" id="A0AAD8GLP5"/>
<reference evidence="4" key="1">
    <citation type="submission" date="2023-02" db="EMBL/GenBank/DDBJ databases">
        <title>Genome of toxic invasive species Heracleum sosnowskyi carries increased number of genes despite the absence of recent whole-genome duplications.</title>
        <authorList>
            <person name="Schelkunov M."/>
            <person name="Shtratnikova V."/>
            <person name="Makarenko M."/>
            <person name="Klepikova A."/>
            <person name="Omelchenko D."/>
            <person name="Novikova G."/>
            <person name="Obukhova E."/>
            <person name="Bogdanov V."/>
            <person name="Penin A."/>
            <person name="Logacheva M."/>
        </authorList>
    </citation>
    <scope>NUCLEOTIDE SEQUENCE</scope>
    <source>
        <strain evidence="4">Hsosn_3</strain>
        <tissue evidence="4">Leaf</tissue>
    </source>
</reference>